<dbReference type="Proteomes" id="UP001138540">
    <property type="component" value="Unassembled WGS sequence"/>
</dbReference>
<proteinExistence type="inferred from homology"/>
<dbReference type="InterPro" id="IPR007543">
    <property type="entry name" value="LptD_C"/>
</dbReference>
<accession>A0ABR6NE39</accession>
<comment type="caution">
    <text evidence="4">Lacks conserved residue(s) required for the propagation of feature annotation.</text>
</comment>
<evidence type="ECO:0000259" key="5">
    <source>
        <dbReference type="Pfam" id="PF03968"/>
    </source>
</evidence>
<feature type="domain" description="Organic solvent tolerance-like N-terminal" evidence="5">
    <location>
        <begin position="73"/>
        <end position="164"/>
    </location>
</feature>
<dbReference type="InterPro" id="IPR005653">
    <property type="entry name" value="OstA-like_N"/>
</dbReference>
<comment type="subcellular location">
    <subcellularLocation>
        <location evidence="4">Cell outer membrane</location>
    </subcellularLocation>
</comment>
<sequence length="766" mass="85102" precursor="true">MATRLRRAQQRQALQRPTMVAATAIALLLAGTGANRAGAQTTGEGPILQDPPVAARDLAPPDQPISAEEIAFEAARIDYDQDSDVVTASGNVQVSREGARLFADEVSWDRKAGTVIARGDVALVNEKGDRAYADEMDVTESLRDGVIQNLLIVTNNANRLAAEKGTREGDIYVLERAAYTPCRVETDAGCPKEPTWQIQADRVVLDNARERVRYDNARVKLLGMPLIPLPGLRHSIGEEGGDGLLVPDVGYDRRNGFEFAVPYYWRLSSNRDLTLTPHVFSAELPMIEGNYRALLSNGAYQVTGFATVSAVTPVADPTITTTKDKLRGYLAASGKFQFDPLWSLSGSLRYVSDRTFLNRYDISREDRLRSTLNLERIDTRSYLSIAGWAFQSLRPGVSAGQLPIAIPAIDYRLRTTDPLFGGRVQFQANSLSILRTDGQDTQRAFAGVTWTQSRLTGMGQEVSITGYARGDVYHSAQNDLSPTVIYRGEPGWQTRGIAALALDMRWPFIGKALGGSQRITPRIQLVLAPRISNLDVPNEDARAIDLEDSNLFALNRFPGYDRFEDSSRITYGFDYRLDRPNFTFDATVGQSYRLTERATVLPDGTGLSDRMSDIVGRAQLRYKDFLAVTHRFRVDKDNLAVRRNEIEATVGSRKTYIEVGYLRLDRNVTSGVEDLRDVEEVRVAARVAIARYWSVFGSTNIDLTGANDDPTSTLSGFEPVRHRLGIAYEDDCLEMGFTWRRDYQTVGDARLGNSFQLRLVFKNLGM</sequence>
<dbReference type="Pfam" id="PF04453">
    <property type="entry name" value="LptD"/>
    <property type="match status" value="1"/>
</dbReference>
<keyword evidence="2 4" id="KW-0472">Membrane</keyword>
<dbReference type="Pfam" id="PF03968">
    <property type="entry name" value="LptD_N"/>
    <property type="match status" value="1"/>
</dbReference>
<name>A0ABR6NE39_9SPHN</name>
<reference evidence="7 8" key="1">
    <citation type="submission" date="2020-08" db="EMBL/GenBank/DDBJ databases">
        <title>Exploring microbial biodiversity for novel pathways involved in the catabolism of aromatic compounds derived from lignin.</title>
        <authorList>
            <person name="Elkins J."/>
        </authorList>
    </citation>
    <scope>NUCLEOTIDE SEQUENCE [LARGE SCALE GENOMIC DNA]</scope>
    <source>
        <strain evidence="7 8">B1D3A</strain>
    </source>
</reference>
<keyword evidence="3 4" id="KW-0998">Cell outer membrane</keyword>
<dbReference type="InterPro" id="IPR050218">
    <property type="entry name" value="LptD"/>
</dbReference>
<feature type="domain" description="LptD C-terminal" evidence="6">
    <location>
        <begin position="327"/>
        <end position="693"/>
    </location>
</feature>
<dbReference type="HAMAP" id="MF_01411">
    <property type="entry name" value="LPS_assembly_LptD"/>
    <property type="match status" value="1"/>
</dbReference>
<evidence type="ECO:0000256" key="3">
    <source>
        <dbReference type="ARBA" id="ARBA00023237"/>
    </source>
</evidence>
<protein>
    <recommendedName>
        <fullName evidence="4">LPS-assembly protein LptD</fullName>
    </recommendedName>
</protein>
<feature type="signal peptide" evidence="4">
    <location>
        <begin position="1"/>
        <end position="39"/>
    </location>
</feature>
<evidence type="ECO:0000256" key="1">
    <source>
        <dbReference type="ARBA" id="ARBA00022729"/>
    </source>
</evidence>
<organism evidence="7 8">
    <name type="scientific">Sphingobium lignivorans</name>
    <dbReference type="NCBI Taxonomy" id="2735886"/>
    <lineage>
        <taxon>Bacteria</taxon>
        <taxon>Pseudomonadati</taxon>
        <taxon>Pseudomonadota</taxon>
        <taxon>Alphaproteobacteria</taxon>
        <taxon>Sphingomonadales</taxon>
        <taxon>Sphingomonadaceae</taxon>
        <taxon>Sphingobium</taxon>
    </lineage>
</organism>
<comment type="similarity">
    <text evidence="4">Belongs to the LptD family.</text>
</comment>
<evidence type="ECO:0000256" key="4">
    <source>
        <dbReference type="HAMAP-Rule" id="MF_01411"/>
    </source>
</evidence>
<evidence type="ECO:0000313" key="7">
    <source>
        <dbReference type="EMBL" id="MBB5985545.1"/>
    </source>
</evidence>
<gene>
    <name evidence="4" type="primary">lptD</name>
    <name evidence="7" type="ORF">HNP60_001519</name>
</gene>
<comment type="function">
    <text evidence="4">Involved in the assembly of lipopolysaccharide (LPS) at the surface of the outer membrane.</text>
</comment>
<dbReference type="PANTHER" id="PTHR30189">
    <property type="entry name" value="LPS-ASSEMBLY PROTEIN"/>
    <property type="match status" value="1"/>
</dbReference>
<dbReference type="InterPro" id="IPR020889">
    <property type="entry name" value="LipoPS_assembly_LptD"/>
</dbReference>
<keyword evidence="1 4" id="KW-0732">Signal</keyword>
<evidence type="ECO:0000313" key="8">
    <source>
        <dbReference type="Proteomes" id="UP001138540"/>
    </source>
</evidence>
<keyword evidence="8" id="KW-1185">Reference proteome</keyword>
<dbReference type="Gene3D" id="2.60.450.10">
    <property type="entry name" value="Lipopolysaccharide (LPS) transport protein A like domain"/>
    <property type="match status" value="1"/>
</dbReference>
<comment type="subunit">
    <text evidence="4">Component of the lipopolysaccharide transport and assembly complex.</text>
</comment>
<comment type="caution">
    <text evidence="7">The sequence shown here is derived from an EMBL/GenBank/DDBJ whole genome shotgun (WGS) entry which is preliminary data.</text>
</comment>
<dbReference type="PANTHER" id="PTHR30189:SF1">
    <property type="entry name" value="LPS-ASSEMBLY PROTEIN LPTD"/>
    <property type="match status" value="1"/>
</dbReference>
<evidence type="ECO:0000259" key="6">
    <source>
        <dbReference type="Pfam" id="PF04453"/>
    </source>
</evidence>
<dbReference type="EMBL" id="JACHKA010000001">
    <property type="protein sequence ID" value="MBB5985545.1"/>
    <property type="molecule type" value="Genomic_DNA"/>
</dbReference>
<feature type="chain" id="PRO_5044897787" description="LPS-assembly protein LptD" evidence="4">
    <location>
        <begin position="40"/>
        <end position="766"/>
    </location>
</feature>
<evidence type="ECO:0000256" key="2">
    <source>
        <dbReference type="ARBA" id="ARBA00023136"/>
    </source>
</evidence>